<accession>A0A4Y2TCL0</accession>
<evidence type="ECO:0000313" key="1">
    <source>
        <dbReference type="EMBL" id="GBN98394.1"/>
    </source>
</evidence>
<keyword evidence="2" id="KW-1185">Reference proteome</keyword>
<proteinExistence type="predicted"/>
<organism evidence="1 2">
    <name type="scientific">Araneus ventricosus</name>
    <name type="common">Orbweaver spider</name>
    <name type="synonym">Epeira ventricosa</name>
    <dbReference type="NCBI Taxonomy" id="182803"/>
    <lineage>
        <taxon>Eukaryota</taxon>
        <taxon>Metazoa</taxon>
        <taxon>Ecdysozoa</taxon>
        <taxon>Arthropoda</taxon>
        <taxon>Chelicerata</taxon>
        <taxon>Arachnida</taxon>
        <taxon>Araneae</taxon>
        <taxon>Araneomorphae</taxon>
        <taxon>Entelegynae</taxon>
        <taxon>Araneoidea</taxon>
        <taxon>Araneidae</taxon>
        <taxon>Araneus</taxon>
    </lineage>
</organism>
<evidence type="ECO:0000313" key="2">
    <source>
        <dbReference type="Proteomes" id="UP000499080"/>
    </source>
</evidence>
<sequence length="110" mass="12755">MSSEGQALQLKVFRISIERGLRDCENVKEKVKASTYQNLQTFCSVGDSPKRIRYMGHLYGVVYLSIKTESHSTKWQCTFCNFRLCLKDKNCFQQYHQNSIKTYTPSDIGV</sequence>
<dbReference type="AlphaFoldDB" id="A0A4Y2TCL0"/>
<dbReference type="Proteomes" id="UP000499080">
    <property type="component" value="Unassembled WGS sequence"/>
</dbReference>
<comment type="caution">
    <text evidence="1">The sequence shown here is derived from an EMBL/GenBank/DDBJ whole genome shotgun (WGS) entry which is preliminary data.</text>
</comment>
<gene>
    <name evidence="1" type="ORF">AVEN_14823_1</name>
</gene>
<dbReference type="EMBL" id="BGPR01027693">
    <property type="protein sequence ID" value="GBN98394.1"/>
    <property type="molecule type" value="Genomic_DNA"/>
</dbReference>
<protein>
    <submittedName>
        <fullName evidence="1">Uncharacterized protein</fullName>
    </submittedName>
</protein>
<reference evidence="1 2" key="1">
    <citation type="journal article" date="2019" name="Sci. Rep.">
        <title>Orb-weaving spider Araneus ventricosus genome elucidates the spidroin gene catalogue.</title>
        <authorList>
            <person name="Kono N."/>
            <person name="Nakamura H."/>
            <person name="Ohtoshi R."/>
            <person name="Moran D.A.P."/>
            <person name="Shinohara A."/>
            <person name="Yoshida Y."/>
            <person name="Fujiwara M."/>
            <person name="Mori M."/>
            <person name="Tomita M."/>
            <person name="Arakawa K."/>
        </authorList>
    </citation>
    <scope>NUCLEOTIDE SEQUENCE [LARGE SCALE GENOMIC DNA]</scope>
</reference>
<name>A0A4Y2TCL0_ARAVE</name>